<keyword evidence="5" id="KW-0547">Nucleotide-binding</keyword>
<keyword evidence="5" id="KW-0067">ATP-binding</keyword>
<organism evidence="5 6">
    <name type="scientific">Jeotgalibacillus marinus</name>
    <dbReference type="NCBI Taxonomy" id="86667"/>
    <lineage>
        <taxon>Bacteria</taxon>
        <taxon>Bacillati</taxon>
        <taxon>Bacillota</taxon>
        <taxon>Bacilli</taxon>
        <taxon>Bacillales</taxon>
        <taxon>Caryophanaceae</taxon>
        <taxon>Jeotgalibacillus</taxon>
    </lineage>
</organism>
<dbReference type="Pfam" id="PF00271">
    <property type="entry name" value="Helicase_C"/>
    <property type="match status" value="1"/>
</dbReference>
<dbReference type="GO" id="GO:0004386">
    <property type="term" value="F:helicase activity"/>
    <property type="evidence" value="ECO:0007669"/>
    <property type="project" value="UniProtKB-KW"/>
</dbReference>
<dbReference type="PANTHER" id="PTHR10799">
    <property type="entry name" value="SNF2/RAD54 HELICASE FAMILY"/>
    <property type="match status" value="1"/>
</dbReference>
<protein>
    <submittedName>
        <fullName evidence="5">DEAD/DEAH box helicase</fullName>
        <ecNumber evidence="5">3.6.4.-</ecNumber>
    </submittedName>
</protein>
<keyword evidence="1 5" id="KW-0378">Hydrolase</keyword>
<dbReference type="Gene3D" id="3.40.50.300">
    <property type="entry name" value="P-loop containing nucleotide triphosphate hydrolases"/>
    <property type="match status" value="1"/>
</dbReference>
<dbReference type="CDD" id="cd18793">
    <property type="entry name" value="SF2_C_SNF"/>
    <property type="match status" value="1"/>
</dbReference>
<dbReference type="InterPro" id="IPR027417">
    <property type="entry name" value="P-loop_NTPase"/>
</dbReference>
<dbReference type="InterPro" id="IPR014001">
    <property type="entry name" value="Helicase_ATP-bd"/>
</dbReference>
<evidence type="ECO:0000313" key="5">
    <source>
        <dbReference type="EMBL" id="MEW9500814.1"/>
    </source>
</evidence>
<dbReference type="PROSITE" id="PS51192">
    <property type="entry name" value="HELICASE_ATP_BIND_1"/>
    <property type="match status" value="1"/>
</dbReference>
<evidence type="ECO:0000259" key="4">
    <source>
        <dbReference type="PROSITE" id="PS51194"/>
    </source>
</evidence>
<dbReference type="Pfam" id="PF12419">
    <property type="entry name" value="DUF3670"/>
    <property type="match status" value="1"/>
</dbReference>
<sequence>MWMSDLKMIDVTSLPDGHFSLQVSSKDGETLDPFKWKNQLLLWHKESYHGTLLKQHDKAHAHSIVLDSWALLTLFAQPSFHGRIEWNLSPNAQFYYDVAPLLFEWITEGKWLDEWHHQDTQQDKRFSMTLSEDFWAEWADIAHEDAEPLASESKEHVNEWYQQSIAFFFEHHHRSQGLAERIFNQDHALTAEDLATYFDEDKWASWIQEKDLTHPYRFGIRFEEPESEEGLWTMQPFLRDQRRADWTYDLTMSLPLERSLPDRWKKEKQEIEQELARWVRLIPYLKSEDEWQTEMTEERAWLFLTEGSQKLLALDVEILLPSWWKSIQQSNVSLKAAVKGDRSYRPSFVGLDALVDYDWKVSINGSDMTDEEFNDLVNEKRRFVQINGDWIALDPALIARIQQAMSTAKKRGIRMQDLLEQELDQAENEDEDAMSDEQDGLRIQYELNRSMKSMMDTLADVGKIPLIAPPSLLKGTLRPYQQQGFSWMNFLRSNRFGACLADDMGLGKTIQLISYMLHIKETETLKTPFLIVCPTSVLGNWQREIERFSPSLSLYLHYGANRAKKDSFNQAIQKADVVLTSYGLCHADQEVLTSIQWSAVALDEAQNIKNPHTKQSRAIRQLQGQHHIALTGTPMENRLSELWAIFDFINHGYLGSLSNFRQHYIVPIERDNSEALTRKLQGRIRPFLLRRTKNDPAVGLNLPSKIEQKEFCPLTSEQASLYEQLVKDTLEKVPTLSGIERKGMVLQMLNKLKQLCDHPALFLKELDPDHLVARSEKMLKLMDLVEQIMEADEGTIIFTQYISMGNMIKRALENEYGVTVPFLNGSTPKNRRDEMVEQFQSGKFPIFILSLKAGGTGLTLTAANHVVHYDRWWNPAVENQATDRAYRIGQKRFVHVHKFISSGTVEEKIDLMLEKKQTLNDEIIKGDQWITELSNKELEDLLLLSD</sequence>
<dbReference type="Gene3D" id="3.40.50.10810">
    <property type="entry name" value="Tandem AAA-ATPase domain"/>
    <property type="match status" value="1"/>
</dbReference>
<name>A0ABV3Q0J9_9BACL</name>
<proteinExistence type="predicted"/>
<reference evidence="5 6" key="1">
    <citation type="journal article" date="1979" name="Int. J. Syst. Evol. Microbiol.">
        <title>Bacillus globisporus subsp. marinus subsp. nov.</title>
        <authorList>
            <person name="Liu H."/>
        </authorList>
    </citation>
    <scope>NUCLEOTIDE SEQUENCE [LARGE SCALE GENOMIC DNA]</scope>
    <source>
        <strain evidence="5 6">DSM 1297</strain>
    </source>
</reference>
<dbReference type="Proteomes" id="UP001556040">
    <property type="component" value="Unassembled WGS sequence"/>
</dbReference>
<dbReference type="Pfam" id="PF00176">
    <property type="entry name" value="SNF2-rel_dom"/>
    <property type="match status" value="1"/>
</dbReference>
<dbReference type="InterPro" id="IPR000330">
    <property type="entry name" value="SNF2_N"/>
</dbReference>
<accession>A0ABV3Q0J9</accession>
<dbReference type="RefSeq" id="WP_367778165.1">
    <property type="nucleotide sequence ID" value="NZ_JBFMIA010000002.1"/>
</dbReference>
<dbReference type="CDD" id="cd18012">
    <property type="entry name" value="DEXQc_arch_SWI2_SNF2"/>
    <property type="match status" value="1"/>
</dbReference>
<evidence type="ECO:0000256" key="2">
    <source>
        <dbReference type="SAM" id="Coils"/>
    </source>
</evidence>
<gene>
    <name evidence="5" type="ORF">AB1471_03245</name>
</gene>
<feature type="coiled-coil region" evidence="2">
    <location>
        <begin position="409"/>
        <end position="436"/>
    </location>
</feature>
<dbReference type="PROSITE" id="PS51194">
    <property type="entry name" value="HELICASE_CTER"/>
    <property type="match status" value="1"/>
</dbReference>
<dbReference type="InterPro" id="IPR038718">
    <property type="entry name" value="SNF2-like_sf"/>
</dbReference>
<dbReference type="SMART" id="SM00490">
    <property type="entry name" value="HELICc"/>
    <property type="match status" value="1"/>
</dbReference>
<dbReference type="EC" id="3.6.4.-" evidence="5"/>
<evidence type="ECO:0000256" key="1">
    <source>
        <dbReference type="ARBA" id="ARBA00022801"/>
    </source>
</evidence>
<dbReference type="InterPro" id="IPR001650">
    <property type="entry name" value="Helicase_C-like"/>
</dbReference>
<comment type="caution">
    <text evidence="5">The sequence shown here is derived from an EMBL/GenBank/DDBJ whole genome shotgun (WGS) entry which is preliminary data.</text>
</comment>
<dbReference type="EMBL" id="JBFMIA010000002">
    <property type="protein sequence ID" value="MEW9500814.1"/>
    <property type="molecule type" value="Genomic_DNA"/>
</dbReference>
<dbReference type="InterPro" id="IPR049730">
    <property type="entry name" value="SNF2/RAD54-like_C"/>
</dbReference>
<keyword evidence="6" id="KW-1185">Reference proteome</keyword>
<keyword evidence="2" id="KW-0175">Coiled coil</keyword>
<dbReference type="SUPFAM" id="SSF52540">
    <property type="entry name" value="P-loop containing nucleoside triphosphate hydrolases"/>
    <property type="match status" value="2"/>
</dbReference>
<evidence type="ECO:0000313" key="6">
    <source>
        <dbReference type="Proteomes" id="UP001556040"/>
    </source>
</evidence>
<feature type="domain" description="Helicase ATP-binding" evidence="3">
    <location>
        <begin position="489"/>
        <end position="652"/>
    </location>
</feature>
<feature type="domain" description="Helicase C-terminal" evidence="4">
    <location>
        <begin position="780"/>
        <end position="942"/>
    </location>
</feature>
<dbReference type="InterPro" id="IPR022138">
    <property type="entry name" value="DUF3670"/>
</dbReference>
<dbReference type="SMART" id="SM00487">
    <property type="entry name" value="DEXDc"/>
    <property type="match status" value="1"/>
</dbReference>
<keyword evidence="5" id="KW-0347">Helicase</keyword>
<dbReference type="GO" id="GO:0016787">
    <property type="term" value="F:hydrolase activity"/>
    <property type="evidence" value="ECO:0007669"/>
    <property type="project" value="UniProtKB-KW"/>
</dbReference>
<evidence type="ECO:0000259" key="3">
    <source>
        <dbReference type="PROSITE" id="PS51192"/>
    </source>
</evidence>